<dbReference type="Gene3D" id="3.40.190.100">
    <property type="entry name" value="Glycine betaine-binding periplasmic protein, domain 2"/>
    <property type="match status" value="1"/>
</dbReference>
<gene>
    <name evidence="3" type="ORF">MKI86_04330</name>
</gene>
<evidence type="ECO:0000259" key="2">
    <source>
        <dbReference type="Pfam" id="PF04069"/>
    </source>
</evidence>
<dbReference type="InterPro" id="IPR007210">
    <property type="entry name" value="ABC_Gly_betaine_transp_sub-bd"/>
</dbReference>
<evidence type="ECO:0000313" key="3">
    <source>
        <dbReference type="EMBL" id="MCJ8148351.1"/>
    </source>
</evidence>
<dbReference type="Proteomes" id="UP001201844">
    <property type="component" value="Unassembled WGS sequence"/>
</dbReference>
<keyword evidence="4" id="KW-1185">Reference proteome</keyword>
<dbReference type="EMBL" id="JAKVIN010000002">
    <property type="protein sequence ID" value="MCJ8148351.1"/>
    <property type="molecule type" value="Genomic_DNA"/>
</dbReference>
<proteinExistence type="predicted"/>
<dbReference type="CDD" id="cd13640">
    <property type="entry name" value="PBP2_ChoX"/>
    <property type="match status" value="1"/>
</dbReference>
<organism evidence="3 4">
    <name type="scientific">Shinella sedimenti</name>
    <dbReference type="NCBI Taxonomy" id="2919913"/>
    <lineage>
        <taxon>Bacteria</taxon>
        <taxon>Pseudomonadati</taxon>
        <taxon>Pseudomonadota</taxon>
        <taxon>Alphaproteobacteria</taxon>
        <taxon>Hyphomicrobiales</taxon>
        <taxon>Rhizobiaceae</taxon>
        <taxon>Shinella</taxon>
    </lineage>
</organism>
<comment type="caution">
    <text evidence="3">The sequence shown here is derived from an EMBL/GenBank/DDBJ whole genome shotgun (WGS) entry which is preliminary data.</text>
</comment>
<evidence type="ECO:0000313" key="4">
    <source>
        <dbReference type="Proteomes" id="UP001201844"/>
    </source>
</evidence>
<accession>A0ABT0CIA6</accession>
<sequence length="319" mass="33945">MNSASPFKTLLAAAVSVIALGVAGASAAEAESCGKVRFSDVGWTDITATTATATTILKNLGYETEVTVLSVPVTYTSLSNKDIDVFLGNWMPTMEADIKPFREDGSVETVRENLEGAKYTLATNAKGAELGIKDFGDIAKHKDELGSKIYGIEPGNDGNRLIIDMVSGNKFDLSAFEVVESSEQGMLAEVARAEQDGTPVVFLGWEPHPMNANFKLTYLTGGDDVFGPNFGGATIYTNVRKGYTTECPNVGKFLQNLKFSLEMENQIMGKILNDGQDPEAAATEWLKANPAAIEPWLAGVTTKDGSGEALPAVKTALGL</sequence>
<dbReference type="SUPFAM" id="SSF53850">
    <property type="entry name" value="Periplasmic binding protein-like II"/>
    <property type="match status" value="1"/>
</dbReference>
<feature type="signal peptide" evidence="1">
    <location>
        <begin position="1"/>
        <end position="27"/>
    </location>
</feature>
<dbReference type="Gene3D" id="3.40.190.10">
    <property type="entry name" value="Periplasmic binding protein-like II"/>
    <property type="match status" value="1"/>
</dbReference>
<name>A0ABT0CIA6_9HYPH</name>
<dbReference type="Pfam" id="PF04069">
    <property type="entry name" value="OpuAC"/>
    <property type="match status" value="1"/>
</dbReference>
<keyword evidence="1" id="KW-0732">Signal</keyword>
<protein>
    <submittedName>
        <fullName evidence="3">Choline ABC transporter substrate-binding protein</fullName>
    </submittedName>
</protein>
<reference evidence="3 4" key="1">
    <citation type="submission" date="2022-02" db="EMBL/GenBank/DDBJ databases">
        <title>Shinella B3.7 sp. nov., isolated from Sediment (Zhairuo Island).</title>
        <authorList>
            <person name="Chen G."/>
        </authorList>
    </citation>
    <scope>NUCLEOTIDE SEQUENCE [LARGE SCALE GENOMIC DNA]</scope>
    <source>
        <strain evidence="3 4">B3.7</strain>
    </source>
</reference>
<evidence type="ECO:0000256" key="1">
    <source>
        <dbReference type="SAM" id="SignalP"/>
    </source>
</evidence>
<feature type="chain" id="PRO_5045172326" evidence="1">
    <location>
        <begin position="28"/>
        <end position="319"/>
    </location>
</feature>
<feature type="domain" description="ABC-type glycine betaine transport system substrate-binding" evidence="2">
    <location>
        <begin position="35"/>
        <end position="287"/>
    </location>
</feature>
<dbReference type="RefSeq" id="WP_241597961.1">
    <property type="nucleotide sequence ID" value="NZ_JAKVIN010000002.1"/>
</dbReference>
<dbReference type="NCBIfam" id="TIGR03414">
    <property type="entry name" value="ABC_choline_bnd"/>
    <property type="match status" value="1"/>
</dbReference>
<dbReference type="InterPro" id="IPR017783">
    <property type="entry name" value="ABC_choline_sub-bd"/>
</dbReference>